<organism evidence="5 6">
    <name type="scientific">Aplosporella prunicola CBS 121167</name>
    <dbReference type="NCBI Taxonomy" id="1176127"/>
    <lineage>
        <taxon>Eukaryota</taxon>
        <taxon>Fungi</taxon>
        <taxon>Dikarya</taxon>
        <taxon>Ascomycota</taxon>
        <taxon>Pezizomycotina</taxon>
        <taxon>Dothideomycetes</taxon>
        <taxon>Dothideomycetes incertae sedis</taxon>
        <taxon>Botryosphaeriales</taxon>
        <taxon>Aplosporellaceae</taxon>
        <taxon>Aplosporella</taxon>
    </lineage>
</organism>
<evidence type="ECO:0000256" key="1">
    <source>
        <dbReference type="ARBA" id="ARBA00006206"/>
    </source>
</evidence>
<keyword evidence="3" id="KW-0119">Carbohydrate metabolism</keyword>
<dbReference type="Pfam" id="PF01263">
    <property type="entry name" value="Aldose_epim"/>
    <property type="match status" value="1"/>
</dbReference>
<evidence type="ECO:0000313" key="6">
    <source>
        <dbReference type="Proteomes" id="UP000799438"/>
    </source>
</evidence>
<dbReference type="GO" id="GO:0006006">
    <property type="term" value="P:glucose metabolic process"/>
    <property type="evidence" value="ECO:0007669"/>
    <property type="project" value="TreeGrafter"/>
</dbReference>
<dbReference type="Proteomes" id="UP000799438">
    <property type="component" value="Unassembled WGS sequence"/>
</dbReference>
<keyword evidence="4" id="KW-0732">Signal</keyword>
<feature type="chain" id="PRO_5025623036" description="Aldose 1-epimerase" evidence="4">
    <location>
        <begin position="21"/>
        <end position="397"/>
    </location>
</feature>
<keyword evidence="6" id="KW-1185">Reference proteome</keyword>
<dbReference type="PANTHER" id="PTHR10091:SF6">
    <property type="entry name" value="1-EPIMERASE, PUTATIVE (AFU_ORTHOLOGUE AFUA_3G13240)-RELATED"/>
    <property type="match status" value="1"/>
</dbReference>
<dbReference type="SUPFAM" id="SSF74650">
    <property type="entry name" value="Galactose mutarotase-like"/>
    <property type="match status" value="1"/>
</dbReference>
<dbReference type="GO" id="GO:0030246">
    <property type="term" value="F:carbohydrate binding"/>
    <property type="evidence" value="ECO:0007669"/>
    <property type="project" value="InterPro"/>
</dbReference>
<evidence type="ECO:0000313" key="5">
    <source>
        <dbReference type="EMBL" id="KAF2136979.1"/>
    </source>
</evidence>
<dbReference type="GO" id="GO:0004034">
    <property type="term" value="F:aldose 1-epimerase activity"/>
    <property type="evidence" value="ECO:0007669"/>
    <property type="project" value="TreeGrafter"/>
</dbReference>
<proteinExistence type="inferred from homology"/>
<dbReference type="Gene3D" id="2.70.98.10">
    <property type="match status" value="1"/>
</dbReference>
<dbReference type="CDD" id="cd09019">
    <property type="entry name" value="galactose_mutarotase_like"/>
    <property type="match status" value="1"/>
</dbReference>
<evidence type="ECO:0000256" key="2">
    <source>
        <dbReference type="ARBA" id="ARBA00023235"/>
    </source>
</evidence>
<dbReference type="InterPro" id="IPR011013">
    <property type="entry name" value="Gal_mutarotase_sf_dom"/>
</dbReference>
<dbReference type="GO" id="GO:0033499">
    <property type="term" value="P:galactose catabolic process via UDP-galactose, Leloir pathway"/>
    <property type="evidence" value="ECO:0007669"/>
    <property type="project" value="TreeGrafter"/>
</dbReference>
<feature type="signal peptide" evidence="4">
    <location>
        <begin position="1"/>
        <end position="20"/>
    </location>
</feature>
<dbReference type="InterPro" id="IPR014718">
    <property type="entry name" value="GH-type_carb-bd"/>
</dbReference>
<dbReference type="PANTHER" id="PTHR10091">
    <property type="entry name" value="ALDOSE-1-EPIMERASE"/>
    <property type="match status" value="1"/>
</dbReference>
<dbReference type="EMBL" id="ML995509">
    <property type="protein sequence ID" value="KAF2136979.1"/>
    <property type="molecule type" value="Genomic_DNA"/>
</dbReference>
<dbReference type="OrthoDB" id="274691at2759"/>
<protein>
    <recommendedName>
        <fullName evidence="7">Aldose 1-epimerase</fullName>
    </recommendedName>
</protein>
<accession>A0A6A6AYH1</accession>
<evidence type="ECO:0000256" key="4">
    <source>
        <dbReference type="SAM" id="SignalP"/>
    </source>
</evidence>
<reference evidence="5" key="1">
    <citation type="journal article" date="2020" name="Stud. Mycol.">
        <title>101 Dothideomycetes genomes: a test case for predicting lifestyles and emergence of pathogens.</title>
        <authorList>
            <person name="Haridas S."/>
            <person name="Albert R."/>
            <person name="Binder M."/>
            <person name="Bloem J."/>
            <person name="Labutti K."/>
            <person name="Salamov A."/>
            <person name="Andreopoulos B."/>
            <person name="Baker S."/>
            <person name="Barry K."/>
            <person name="Bills G."/>
            <person name="Bluhm B."/>
            <person name="Cannon C."/>
            <person name="Castanera R."/>
            <person name="Culley D."/>
            <person name="Daum C."/>
            <person name="Ezra D."/>
            <person name="Gonzalez J."/>
            <person name="Henrissat B."/>
            <person name="Kuo A."/>
            <person name="Liang C."/>
            <person name="Lipzen A."/>
            <person name="Lutzoni F."/>
            <person name="Magnuson J."/>
            <person name="Mondo S."/>
            <person name="Nolan M."/>
            <person name="Ohm R."/>
            <person name="Pangilinan J."/>
            <person name="Park H.-J."/>
            <person name="Ramirez L."/>
            <person name="Alfaro M."/>
            <person name="Sun H."/>
            <person name="Tritt A."/>
            <person name="Yoshinaga Y."/>
            <person name="Zwiers L.-H."/>
            <person name="Turgeon B."/>
            <person name="Goodwin S."/>
            <person name="Spatafora J."/>
            <person name="Crous P."/>
            <person name="Grigoriev I."/>
        </authorList>
    </citation>
    <scope>NUCLEOTIDE SEQUENCE</scope>
    <source>
        <strain evidence="5">CBS 121167</strain>
    </source>
</reference>
<evidence type="ECO:0000256" key="3">
    <source>
        <dbReference type="ARBA" id="ARBA00023277"/>
    </source>
</evidence>
<dbReference type="AlphaFoldDB" id="A0A6A6AYH1"/>
<dbReference type="GeneID" id="54295020"/>
<dbReference type="RefSeq" id="XP_033392697.1">
    <property type="nucleotide sequence ID" value="XM_033537524.1"/>
</dbReference>
<dbReference type="InterPro" id="IPR047215">
    <property type="entry name" value="Galactose_mutarotase-like"/>
</dbReference>
<keyword evidence="2" id="KW-0413">Isomerase</keyword>
<name>A0A6A6AYH1_9PEZI</name>
<dbReference type="FunFam" id="2.70.98.10:FF:000014">
    <property type="entry name" value="Aldose 1-epimerase, putative"/>
    <property type="match status" value="1"/>
</dbReference>
<comment type="similarity">
    <text evidence="1">Belongs to the aldose epimerase family.</text>
</comment>
<gene>
    <name evidence="5" type="ORF">K452DRAFT_236648</name>
</gene>
<dbReference type="InterPro" id="IPR008183">
    <property type="entry name" value="Aldose_1/G6P_1-epimerase"/>
</dbReference>
<sequence>MLAQKLLATAAALLATSVRAQDADGKYEIAAEGIRAHFIAYGASISNLFVNDSSGVERDLVMGFDNASYYGEDTKHPHLGSVPGRYANRIKNGTFEIDGVEYHTDLNENDGVDTLHGGADGWDWRNWTVVSHTSDSITFSLFDKDGSNGFPGDVSSYVTYTVTPYQWHLKMSATALTKKTPIMLSSHTYWNLDGFQNNDTATALNHTLHLPYSGQRVGTDGILIPNGDILPNLKGSVNDFWSAPKQIGASFDDPEIEGNCGTGCKGYDTCYLVNRAQDGAYDWREKGPVASLSSDFSGIQVDVFTDQEAFQIFSCSGQNGTLPLKKTQGFFDDEERPRVVESYGCVVMEVEDWIDSINQPQWQREKKNIFGPADSPYTLEAVYKFSVKGKGGGEDEL</sequence>
<evidence type="ECO:0008006" key="7">
    <source>
        <dbReference type="Google" id="ProtNLM"/>
    </source>
</evidence>